<dbReference type="InterPro" id="IPR039425">
    <property type="entry name" value="RNA_pol_sigma-70-like"/>
</dbReference>
<feature type="domain" description="RNA polymerase sigma-70 region 2" evidence="6">
    <location>
        <begin position="46"/>
        <end position="108"/>
    </location>
</feature>
<dbReference type="GO" id="GO:0006352">
    <property type="term" value="P:DNA-templated transcription initiation"/>
    <property type="evidence" value="ECO:0007669"/>
    <property type="project" value="InterPro"/>
</dbReference>
<comment type="caution">
    <text evidence="8">The sequence shown here is derived from an EMBL/GenBank/DDBJ whole genome shotgun (WGS) entry which is preliminary data.</text>
</comment>
<comment type="similarity">
    <text evidence="1">Belongs to the sigma-70 factor family. ECF subfamily.</text>
</comment>
<dbReference type="Pfam" id="PF08281">
    <property type="entry name" value="Sigma70_r4_2"/>
    <property type="match status" value="1"/>
</dbReference>
<evidence type="ECO:0000256" key="5">
    <source>
        <dbReference type="SAM" id="MobiDB-lite"/>
    </source>
</evidence>
<dbReference type="Proteomes" id="UP000264492">
    <property type="component" value="Unassembled WGS sequence"/>
</dbReference>
<keyword evidence="4" id="KW-0804">Transcription</keyword>
<reference evidence="8 9" key="1">
    <citation type="submission" date="2018-08" db="EMBL/GenBank/DDBJ databases">
        <title>Lysobacter sp. zong2l5, whole genome shotgun sequence.</title>
        <authorList>
            <person name="Zhang X."/>
            <person name="Feng G."/>
            <person name="Zhu H."/>
        </authorList>
    </citation>
    <scope>NUCLEOTIDE SEQUENCE [LARGE SCALE GENOMIC DNA]</scope>
    <source>
        <strain evidence="9">zong2l5</strain>
    </source>
</reference>
<evidence type="ECO:0000313" key="9">
    <source>
        <dbReference type="Proteomes" id="UP000264492"/>
    </source>
</evidence>
<feature type="domain" description="RNA polymerase sigma factor 70 region 4 type 2" evidence="7">
    <location>
        <begin position="146"/>
        <end position="194"/>
    </location>
</feature>
<evidence type="ECO:0000256" key="3">
    <source>
        <dbReference type="ARBA" id="ARBA00023082"/>
    </source>
</evidence>
<sequence length="204" mass="23115">MLPALRIPTRMGRDPMADPAPSTREPASLADYGEDCSSQWENISLQYRAPLRGFFAKRVKDPAEVEDLTQEVFLHLVRRARGGPIEHVKQYVFQIAANALRDWGRRRQARDQDAHESFDEEIHQPATEISPERVLLGEEAMKLAVAVLRALPQRTRDVFVLRTMERRKYMEIADMLGISVRAAEKHMAKALAQLGRAMDGGAPE</sequence>
<dbReference type="Pfam" id="PF04542">
    <property type="entry name" value="Sigma70_r2"/>
    <property type="match status" value="1"/>
</dbReference>
<evidence type="ECO:0000256" key="4">
    <source>
        <dbReference type="ARBA" id="ARBA00023163"/>
    </source>
</evidence>
<accession>A0A371K6S7</accession>
<gene>
    <name evidence="8" type="ORF">DX914_11205</name>
</gene>
<dbReference type="InterPro" id="IPR007627">
    <property type="entry name" value="RNA_pol_sigma70_r2"/>
</dbReference>
<dbReference type="PANTHER" id="PTHR43133">
    <property type="entry name" value="RNA POLYMERASE ECF-TYPE SIGMA FACTO"/>
    <property type="match status" value="1"/>
</dbReference>
<evidence type="ECO:0000256" key="2">
    <source>
        <dbReference type="ARBA" id="ARBA00023015"/>
    </source>
</evidence>
<dbReference type="EMBL" id="QTSU01000001">
    <property type="protein sequence ID" value="RDZ29605.1"/>
    <property type="molecule type" value="Genomic_DNA"/>
</dbReference>
<evidence type="ECO:0000256" key="1">
    <source>
        <dbReference type="ARBA" id="ARBA00010641"/>
    </source>
</evidence>
<dbReference type="AlphaFoldDB" id="A0A371K6S7"/>
<name>A0A371K6S7_9GAMM</name>
<dbReference type="InterPro" id="IPR036388">
    <property type="entry name" value="WH-like_DNA-bd_sf"/>
</dbReference>
<dbReference type="InterPro" id="IPR014284">
    <property type="entry name" value="RNA_pol_sigma-70_dom"/>
</dbReference>
<dbReference type="Gene3D" id="1.10.10.10">
    <property type="entry name" value="Winged helix-like DNA-binding domain superfamily/Winged helix DNA-binding domain"/>
    <property type="match status" value="1"/>
</dbReference>
<dbReference type="PANTHER" id="PTHR43133:SF63">
    <property type="entry name" value="RNA POLYMERASE SIGMA FACTOR FECI-RELATED"/>
    <property type="match status" value="1"/>
</dbReference>
<dbReference type="GO" id="GO:0016987">
    <property type="term" value="F:sigma factor activity"/>
    <property type="evidence" value="ECO:0007669"/>
    <property type="project" value="UniProtKB-KW"/>
</dbReference>
<dbReference type="SUPFAM" id="SSF88946">
    <property type="entry name" value="Sigma2 domain of RNA polymerase sigma factors"/>
    <property type="match status" value="1"/>
</dbReference>
<keyword evidence="9" id="KW-1185">Reference proteome</keyword>
<feature type="region of interest" description="Disordered" evidence="5">
    <location>
        <begin position="1"/>
        <end position="30"/>
    </location>
</feature>
<dbReference type="GO" id="GO:0003677">
    <property type="term" value="F:DNA binding"/>
    <property type="evidence" value="ECO:0007669"/>
    <property type="project" value="InterPro"/>
</dbReference>
<evidence type="ECO:0000259" key="6">
    <source>
        <dbReference type="Pfam" id="PF04542"/>
    </source>
</evidence>
<dbReference type="InterPro" id="IPR013249">
    <property type="entry name" value="RNA_pol_sigma70_r4_t2"/>
</dbReference>
<protein>
    <submittedName>
        <fullName evidence="8">Sigma-70 family RNA polymerase sigma factor</fullName>
    </submittedName>
</protein>
<keyword evidence="2" id="KW-0805">Transcription regulation</keyword>
<organism evidence="8 9">
    <name type="scientific">Lysobacter silvisoli</name>
    <dbReference type="NCBI Taxonomy" id="2293254"/>
    <lineage>
        <taxon>Bacteria</taxon>
        <taxon>Pseudomonadati</taxon>
        <taxon>Pseudomonadota</taxon>
        <taxon>Gammaproteobacteria</taxon>
        <taxon>Lysobacterales</taxon>
        <taxon>Lysobacteraceae</taxon>
        <taxon>Lysobacter</taxon>
    </lineage>
</organism>
<dbReference type="SUPFAM" id="SSF88659">
    <property type="entry name" value="Sigma3 and sigma4 domains of RNA polymerase sigma factors"/>
    <property type="match status" value="1"/>
</dbReference>
<keyword evidence="3" id="KW-0731">Sigma factor</keyword>
<evidence type="ECO:0000259" key="7">
    <source>
        <dbReference type="Pfam" id="PF08281"/>
    </source>
</evidence>
<proteinExistence type="inferred from homology"/>
<dbReference type="NCBIfam" id="TIGR02937">
    <property type="entry name" value="sigma70-ECF"/>
    <property type="match status" value="1"/>
</dbReference>
<dbReference type="InterPro" id="IPR013324">
    <property type="entry name" value="RNA_pol_sigma_r3/r4-like"/>
</dbReference>
<evidence type="ECO:0000313" key="8">
    <source>
        <dbReference type="EMBL" id="RDZ29605.1"/>
    </source>
</evidence>
<dbReference type="Gene3D" id="1.10.1740.10">
    <property type="match status" value="1"/>
</dbReference>
<dbReference type="InterPro" id="IPR013325">
    <property type="entry name" value="RNA_pol_sigma_r2"/>
</dbReference>